<accession>A0ACA9KFA3</accession>
<sequence length="673" mass="75352">MERSSQRVIHAYAHNASVARQFPDTGANTSFTHLRKDLWRPLWTLSIPEGEHADAQGRHVFKKLREWRKLHETSWEPPALLSLNHSKKEIERLEEQLRDRGGSKKENVYDVIKHKKKKLRVAAVLDQRANSVADLAAVLAAQEALGAKTQQSKNEEATSRRAYQVQTMIDLAKEGEQGGLKKIDQEIQQLQKQHAASSNADEPAEMSKTQLRKQVNVLKARKDKMDWSMDQVKRAKEELKEGSKESNVELSPEQQDARLREMLPDYPMPRTLPKRGPLRARLERGKAPVFSTEGIVIKWANHLDAEYAESWPETIDHQPMGFARNRAPNADQEPIMDVASSRNSRTQAYKASRGLMQAFAEETSEVPQGEISEETQGVISDSQGFNMARGEIVNAVKEAVAARAAKLAAGGAVKSGKSAPVPAPAPAEQPGSQYTACCTILSISISGSRELVSCFKVSVDNMPLKLDNNDASRVFDASARLKEPHATPNQPRQNIRPISKPLHIKPRLPTQTQQKKTKQSSILPQDRPHPRQSAPAPWRASDNRRRRAGQRFPEPQSHINRCDGRLGLLHFVLTSRHPSTGLTPPTQPRGRNHRQSAKRPERADFNAVEALVDKSSSVRAGTGSSVTLKMEHEGIRHHRHWTKSIHPSVVVRDEGCECDSRMLNEEKQTPRST</sequence>
<reference evidence="1" key="1">
    <citation type="submission" date="2021-06" db="EMBL/GenBank/DDBJ databases">
        <authorList>
            <person name="Kallberg Y."/>
            <person name="Tangrot J."/>
            <person name="Rosling A."/>
        </authorList>
    </citation>
    <scope>NUCLEOTIDE SEQUENCE</scope>
    <source>
        <strain evidence="1">AU212A</strain>
    </source>
</reference>
<comment type="caution">
    <text evidence="1">The sequence shown here is derived from an EMBL/GenBank/DDBJ whole genome shotgun (WGS) entry which is preliminary data.</text>
</comment>
<dbReference type="Proteomes" id="UP000789860">
    <property type="component" value="Unassembled WGS sequence"/>
</dbReference>
<gene>
    <name evidence="1" type="ORF">SCALOS_LOCUS1982</name>
</gene>
<protein>
    <submittedName>
        <fullName evidence="1">2926_t:CDS:1</fullName>
    </submittedName>
</protein>
<evidence type="ECO:0000313" key="1">
    <source>
        <dbReference type="EMBL" id="CAG8469912.1"/>
    </source>
</evidence>
<keyword evidence="2" id="KW-1185">Reference proteome</keyword>
<evidence type="ECO:0000313" key="2">
    <source>
        <dbReference type="Proteomes" id="UP000789860"/>
    </source>
</evidence>
<proteinExistence type="predicted"/>
<name>A0ACA9KFA3_9GLOM</name>
<organism evidence="1 2">
    <name type="scientific">Scutellospora calospora</name>
    <dbReference type="NCBI Taxonomy" id="85575"/>
    <lineage>
        <taxon>Eukaryota</taxon>
        <taxon>Fungi</taxon>
        <taxon>Fungi incertae sedis</taxon>
        <taxon>Mucoromycota</taxon>
        <taxon>Glomeromycotina</taxon>
        <taxon>Glomeromycetes</taxon>
        <taxon>Diversisporales</taxon>
        <taxon>Gigasporaceae</taxon>
        <taxon>Scutellospora</taxon>
    </lineage>
</organism>
<dbReference type="EMBL" id="CAJVPM010001599">
    <property type="protein sequence ID" value="CAG8469912.1"/>
    <property type="molecule type" value="Genomic_DNA"/>
</dbReference>